<dbReference type="PANTHER" id="PTHR46509">
    <property type="entry name" value="PHOSPHOADENOSINE PHOSPHOSULFATE REDUCTASE"/>
    <property type="match status" value="1"/>
</dbReference>
<comment type="subcellular location">
    <subcellularLocation>
        <location evidence="4">Cytoplasm</location>
    </subcellularLocation>
</comment>
<feature type="binding site" evidence="4">
    <location>
        <position position="152"/>
    </location>
    <ligand>
        <name>[4Fe-4S] cluster</name>
        <dbReference type="ChEBI" id="CHEBI:49883"/>
    </ligand>
</feature>
<dbReference type="EC" id="1.8.4.10" evidence="4"/>
<keyword evidence="4" id="KW-0963">Cytoplasm</keyword>
<reference evidence="8" key="1">
    <citation type="journal article" date="2019" name="Int. J. Syst. Evol. Microbiol.">
        <title>The Global Catalogue of Microorganisms (GCM) 10K type strain sequencing project: providing services to taxonomists for standard genome sequencing and annotation.</title>
        <authorList>
            <consortium name="The Broad Institute Genomics Platform"/>
            <consortium name="The Broad Institute Genome Sequencing Center for Infectious Disease"/>
            <person name="Wu L."/>
            <person name="Ma J."/>
        </authorList>
    </citation>
    <scope>NUCLEOTIDE SEQUENCE [LARGE SCALE GENOMIC DNA]</scope>
    <source>
        <strain evidence="8">CGMCC 1.15053</strain>
    </source>
</reference>
<dbReference type="EMBL" id="JBHSOH010000005">
    <property type="protein sequence ID" value="MFC5847819.1"/>
    <property type="molecule type" value="Genomic_DNA"/>
</dbReference>
<dbReference type="GO" id="GO:0004604">
    <property type="term" value="F:phosphoadenylyl-sulfate reductase (thioredoxin) activity"/>
    <property type="evidence" value="ECO:0007669"/>
    <property type="project" value="UniProtKB-EC"/>
</dbReference>
<evidence type="ECO:0000313" key="7">
    <source>
        <dbReference type="EMBL" id="MFC5847819.1"/>
    </source>
</evidence>
<comment type="caution">
    <text evidence="7">The sequence shown here is derived from an EMBL/GenBank/DDBJ whole genome shotgun (WGS) entry which is preliminary data.</text>
</comment>
<evidence type="ECO:0000256" key="5">
    <source>
        <dbReference type="SAM" id="MobiDB-lite"/>
    </source>
</evidence>
<name>A0ABW1DHS6_9DEIO</name>
<keyword evidence="4" id="KW-0408">Iron</keyword>
<proteinExistence type="inferred from homology"/>
<dbReference type="InterPro" id="IPR004511">
    <property type="entry name" value="PAPS/APS_Rdtase"/>
</dbReference>
<keyword evidence="2 4" id="KW-0560">Oxidoreductase</keyword>
<evidence type="ECO:0000256" key="1">
    <source>
        <dbReference type="ARBA" id="ARBA00009732"/>
    </source>
</evidence>
<keyword evidence="4" id="KW-0411">Iron-sulfur</keyword>
<comment type="cofactor">
    <cofactor evidence="4">
        <name>[4Fe-4S] cluster</name>
        <dbReference type="ChEBI" id="CHEBI:49883"/>
    </cofactor>
    <text evidence="4">Binds 1 [4Fe-4S] cluster per subunit.</text>
</comment>
<evidence type="ECO:0000259" key="6">
    <source>
        <dbReference type="Pfam" id="PF01507"/>
    </source>
</evidence>
<feature type="region of interest" description="Disordered" evidence="5">
    <location>
        <begin position="1"/>
        <end position="51"/>
    </location>
</feature>
<evidence type="ECO:0000313" key="8">
    <source>
        <dbReference type="Proteomes" id="UP001595979"/>
    </source>
</evidence>
<dbReference type="NCBIfam" id="NF002537">
    <property type="entry name" value="PRK02090.1"/>
    <property type="match status" value="1"/>
</dbReference>
<feature type="domain" description="Phosphoadenosine phosphosulphate reductase" evidence="6">
    <location>
        <begin position="72"/>
        <end position="239"/>
    </location>
</feature>
<dbReference type="NCBIfam" id="TIGR00434">
    <property type="entry name" value="cysH"/>
    <property type="match status" value="1"/>
</dbReference>
<dbReference type="CDD" id="cd23945">
    <property type="entry name" value="PAPS_reductase"/>
    <property type="match status" value="1"/>
</dbReference>
<comment type="function">
    <text evidence="4">Catalyzes the formation of sulfite from adenosine 5'-phosphosulfate (APS) using thioredoxin as an electron donor.</text>
</comment>
<protein>
    <recommendedName>
        <fullName evidence="4">Adenosine 5'-phosphosulfate reductase</fullName>
        <shortName evidence="4">APS reductase</shortName>
        <ecNumber evidence="4">1.8.4.10</ecNumber>
    </recommendedName>
    <alternativeName>
        <fullName evidence="4">5'-adenylylsulfate reductase</fullName>
    </alternativeName>
    <alternativeName>
        <fullName evidence="4">Thioredoxin-dependent 5'-adenylylsulfate reductase</fullName>
    </alternativeName>
</protein>
<evidence type="ECO:0000256" key="4">
    <source>
        <dbReference type="HAMAP-Rule" id="MF_00063"/>
    </source>
</evidence>
<gene>
    <name evidence="4" type="primary">cysH</name>
    <name evidence="7" type="ORF">ACFPQ6_05800</name>
</gene>
<evidence type="ECO:0000256" key="2">
    <source>
        <dbReference type="ARBA" id="ARBA00023002"/>
    </source>
</evidence>
<dbReference type="Pfam" id="PF01507">
    <property type="entry name" value="PAPS_reduct"/>
    <property type="match status" value="1"/>
</dbReference>
<keyword evidence="4" id="KW-0479">Metal-binding</keyword>
<dbReference type="HAMAP" id="MF_00063">
    <property type="entry name" value="CysH"/>
    <property type="match status" value="1"/>
</dbReference>
<comment type="catalytic activity">
    <reaction evidence="4">
        <text>[thioredoxin]-disulfide + sulfite + AMP + 2 H(+) = adenosine 5'-phosphosulfate + [thioredoxin]-dithiol</text>
        <dbReference type="Rhea" id="RHEA:21976"/>
        <dbReference type="Rhea" id="RHEA-COMP:10698"/>
        <dbReference type="Rhea" id="RHEA-COMP:10700"/>
        <dbReference type="ChEBI" id="CHEBI:15378"/>
        <dbReference type="ChEBI" id="CHEBI:17359"/>
        <dbReference type="ChEBI" id="CHEBI:29950"/>
        <dbReference type="ChEBI" id="CHEBI:50058"/>
        <dbReference type="ChEBI" id="CHEBI:58243"/>
        <dbReference type="ChEBI" id="CHEBI:456215"/>
        <dbReference type="EC" id="1.8.4.10"/>
    </reaction>
</comment>
<feature type="binding site" evidence="4">
    <location>
        <position position="236"/>
    </location>
    <ligand>
        <name>[4Fe-4S] cluster</name>
        <dbReference type="ChEBI" id="CHEBI:49883"/>
    </ligand>
</feature>
<dbReference type="Proteomes" id="UP001595979">
    <property type="component" value="Unassembled WGS sequence"/>
</dbReference>
<dbReference type="InterPro" id="IPR002500">
    <property type="entry name" value="PAPS_reduct_dom"/>
</dbReference>
<organism evidence="7 8">
    <name type="scientific">Deinococcus petrolearius</name>
    <dbReference type="NCBI Taxonomy" id="1751295"/>
    <lineage>
        <taxon>Bacteria</taxon>
        <taxon>Thermotogati</taxon>
        <taxon>Deinococcota</taxon>
        <taxon>Deinococci</taxon>
        <taxon>Deinococcales</taxon>
        <taxon>Deinococcaceae</taxon>
        <taxon>Deinococcus</taxon>
    </lineage>
</organism>
<feature type="binding site" evidence="4">
    <location>
        <position position="233"/>
    </location>
    <ligand>
        <name>[4Fe-4S] cluster</name>
        <dbReference type="ChEBI" id="CHEBI:49883"/>
    </ligand>
</feature>
<comment type="pathway">
    <text evidence="3 4">Sulfur metabolism; hydrogen sulfide biosynthesis; sulfite from sulfate.</text>
</comment>
<dbReference type="Gene3D" id="3.40.50.620">
    <property type="entry name" value="HUPs"/>
    <property type="match status" value="1"/>
</dbReference>
<feature type="compositionally biased region" description="Polar residues" evidence="5">
    <location>
        <begin position="19"/>
        <end position="30"/>
    </location>
</feature>
<feature type="binding site" evidence="4">
    <location>
        <position position="151"/>
    </location>
    <ligand>
        <name>[4Fe-4S] cluster</name>
        <dbReference type="ChEBI" id="CHEBI:49883"/>
    </ligand>
</feature>
<dbReference type="PIRSF" id="PIRSF000857">
    <property type="entry name" value="PAPS_reductase"/>
    <property type="match status" value="1"/>
</dbReference>
<dbReference type="InterPro" id="IPR014729">
    <property type="entry name" value="Rossmann-like_a/b/a_fold"/>
</dbReference>
<keyword evidence="8" id="KW-1185">Reference proteome</keyword>
<evidence type="ECO:0000256" key="3">
    <source>
        <dbReference type="ARBA" id="ARBA00024327"/>
    </source>
</evidence>
<sequence>MTATHPAPGEVLTPEQARSEQAQGQATDALTTEPRAPREAGGVTDASAPAFAPGTDPLEVIRWALAAHPDVLMPSAFNLNGVVLLDLAVRAGYRGEVVFVDTGYHFPETLQTRDRLAARYPELTFVTLNAGASPDDGQTDPVLYAADPDACCAVRKVAPLQRYLKDRAPSALLNARSRDQASTRADIPFVEAGARVKVNPLAHWTRERLEAYAAEHDLPVNPLYFDGFLSIGCWPCTRAVRPGEDARAGRWAGKGKTECGLWAGDGKL</sequence>
<accession>A0ABW1DHS6</accession>
<feature type="active site" description="Nucleophile; cysteine thiosulfonate intermediate" evidence="4">
    <location>
        <position position="259"/>
    </location>
</feature>
<dbReference type="PANTHER" id="PTHR46509:SF1">
    <property type="entry name" value="PHOSPHOADENOSINE PHOSPHOSULFATE REDUCTASE"/>
    <property type="match status" value="1"/>
</dbReference>
<dbReference type="RefSeq" id="WP_380047282.1">
    <property type="nucleotide sequence ID" value="NZ_JBHSOH010000005.1"/>
</dbReference>
<dbReference type="SUPFAM" id="SSF52402">
    <property type="entry name" value="Adenine nucleotide alpha hydrolases-like"/>
    <property type="match status" value="1"/>
</dbReference>
<comment type="similarity">
    <text evidence="1 4">Belongs to the PAPS reductase family. CysH subfamily.</text>
</comment>